<accession>A0A091BXN4</accession>
<evidence type="ECO:0000256" key="2">
    <source>
        <dbReference type="RuleBase" id="RU003875"/>
    </source>
</evidence>
<proteinExistence type="inferred from homology"/>
<keyword evidence="6" id="KW-1185">Reference proteome</keyword>
<feature type="domain" description="Ferritin/DPS" evidence="4">
    <location>
        <begin position="39"/>
        <end position="176"/>
    </location>
</feature>
<dbReference type="PROSITE" id="PS00818">
    <property type="entry name" value="DPS_1"/>
    <property type="match status" value="1"/>
</dbReference>
<dbReference type="AlphaFoldDB" id="A0A091BXN4"/>
<dbReference type="GO" id="GO:0008199">
    <property type="term" value="F:ferric iron binding"/>
    <property type="evidence" value="ECO:0007669"/>
    <property type="project" value="InterPro"/>
</dbReference>
<keyword evidence="5" id="KW-0238">DNA-binding</keyword>
<comment type="similarity">
    <text evidence="1 2">Belongs to the Dps family.</text>
</comment>
<sequence>MTENKASQERTPQERFQEEQEHKEHVHHTKINAAAISDHLLGNMHTLHVKLHQYHWYVNGANFFTLHEKFEELYNQNEEWFDKLAERLITSGHKPASTTAEFEKYSMLSEDAINKYAKAEDMVENIIEDFRRTRELTIRAIRLAQDEGDDALEDTLIAFKNDLDKNIWMLQAFIGKEALEDDDAFDEDED</sequence>
<dbReference type="PRINTS" id="PR01346">
    <property type="entry name" value="HELNAPAPROT"/>
</dbReference>
<dbReference type="PANTHER" id="PTHR42932:SF1">
    <property type="entry name" value="GENERAL STRESS PROTEIN 20U"/>
    <property type="match status" value="1"/>
</dbReference>
<name>A0A091BXN4_9ENTE</name>
<dbReference type="InterPro" id="IPR023188">
    <property type="entry name" value="DPS_DNA-bd_CS"/>
</dbReference>
<evidence type="ECO:0000256" key="1">
    <source>
        <dbReference type="ARBA" id="ARBA00009497"/>
    </source>
</evidence>
<dbReference type="Pfam" id="PF00210">
    <property type="entry name" value="Ferritin"/>
    <property type="match status" value="1"/>
</dbReference>
<keyword evidence="5" id="KW-0560">Oxidoreductase</keyword>
<dbReference type="EC" id="1.-.-.-" evidence="5"/>
<dbReference type="InterPro" id="IPR009078">
    <property type="entry name" value="Ferritin-like_SF"/>
</dbReference>
<gene>
    <name evidence="5" type="ORF">TMU3MR103_2001</name>
</gene>
<dbReference type="Gene3D" id="1.20.1260.10">
    <property type="match status" value="1"/>
</dbReference>
<dbReference type="InterPro" id="IPR002177">
    <property type="entry name" value="DPS_DNA-bd"/>
</dbReference>
<feature type="region of interest" description="Disordered" evidence="3">
    <location>
        <begin position="1"/>
        <end position="26"/>
    </location>
</feature>
<evidence type="ECO:0000313" key="6">
    <source>
        <dbReference type="Proteomes" id="UP000029381"/>
    </source>
</evidence>
<feature type="compositionally biased region" description="Basic and acidic residues" evidence="3">
    <location>
        <begin position="1"/>
        <end position="24"/>
    </location>
</feature>
<evidence type="ECO:0000259" key="4">
    <source>
        <dbReference type="Pfam" id="PF00210"/>
    </source>
</evidence>
<dbReference type="InterPro" id="IPR012347">
    <property type="entry name" value="Ferritin-like"/>
</dbReference>
<dbReference type="EMBL" id="JPVT01000216">
    <property type="protein sequence ID" value="KFN89479.1"/>
    <property type="molecule type" value="Genomic_DNA"/>
</dbReference>
<reference evidence="5 6" key="1">
    <citation type="submission" date="2014-08" db="EMBL/GenBank/DDBJ databases">
        <title>Genome sequence of Tetragenococcus muriaticus.</title>
        <authorList>
            <person name="Chuea-nongthon C."/>
            <person name="Rodtong S."/>
            <person name="Yongsawatdigul J."/>
            <person name="Steele J.L."/>
            <person name="Liu X.-y."/>
            <person name="Speers J."/>
            <person name="Glasner J.D."/>
            <person name="Neeno-Eckwall E.C."/>
        </authorList>
    </citation>
    <scope>NUCLEOTIDE SEQUENCE [LARGE SCALE GENOMIC DNA]</scope>
    <source>
        <strain evidence="5 6">3MR10-3</strain>
    </source>
</reference>
<organism evidence="5 6">
    <name type="scientific">Tetragenococcus muriaticus 3MR10-3</name>
    <dbReference type="NCBI Taxonomy" id="1302648"/>
    <lineage>
        <taxon>Bacteria</taxon>
        <taxon>Bacillati</taxon>
        <taxon>Bacillota</taxon>
        <taxon>Bacilli</taxon>
        <taxon>Lactobacillales</taxon>
        <taxon>Enterococcaceae</taxon>
        <taxon>Tetragenococcus</taxon>
    </lineage>
</organism>
<comment type="caution">
    <text evidence="5">The sequence shown here is derived from an EMBL/GenBank/DDBJ whole genome shotgun (WGS) entry which is preliminary data.</text>
</comment>
<dbReference type="SUPFAM" id="SSF47240">
    <property type="entry name" value="Ferritin-like"/>
    <property type="match status" value="1"/>
</dbReference>
<dbReference type="Proteomes" id="UP000029381">
    <property type="component" value="Unassembled WGS sequence"/>
</dbReference>
<protein>
    <submittedName>
        <fullName evidence="5">DNA-binding ferritin-like protein</fullName>
        <ecNumber evidence="5">1.-.-.-</ecNumber>
        <ecNumber evidence="5">1.16.3.1</ecNumber>
    </submittedName>
</protein>
<dbReference type="PATRIC" id="fig|1302648.3.peg.1961"/>
<dbReference type="RefSeq" id="WP_038024143.1">
    <property type="nucleotide sequence ID" value="NZ_JPVT01000216.1"/>
</dbReference>
<evidence type="ECO:0000313" key="5">
    <source>
        <dbReference type="EMBL" id="KFN89479.1"/>
    </source>
</evidence>
<dbReference type="InterPro" id="IPR008331">
    <property type="entry name" value="Ferritin_DPS_dom"/>
</dbReference>
<evidence type="ECO:0000256" key="3">
    <source>
        <dbReference type="SAM" id="MobiDB-lite"/>
    </source>
</evidence>
<dbReference type="GO" id="GO:0003677">
    <property type="term" value="F:DNA binding"/>
    <property type="evidence" value="ECO:0007669"/>
    <property type="project" value="UniProtKB-KW"/>
</dbReference>
<dbReference type="CDD" id="cd01043">
    <property type="entry name" value="DPS"/>
    <property type="match status" value="1"/>
</dbReference>
<dbReference type="GO" id="GO:0004322">
    <property type="term" value="F:ferroxidase activity"/>
    <property type="evidence" value="ECO:0007669"/>
    <property type="project" value="UniProtKB-EC"/>
</dbReference>
<dbReference type="PANTHER" id="PTHR42932">
    <property type="entry name" value="GENERAL STRESS PROTEIN 20U"/>
    <property type="match status" value="1"/>
</dbReference>
<dbReference type="EC" id="1.16.3.1" evidence="5"/>